<evidence type="ECO:0000256" key="1">
    <source>
        <dbReference type="SAM" id="MobiDB-lite"/>
    </source>
</evidence>
<dbReference type="InterPro" id="IPR003128">
    <property type="entry name" value="Villin_headpiece"/>
</dbReference>
<protein>
    <submittedName>
        <fullName evidence="4">Actin-binding LIM protein 1</fullName>
    </submittedName>
</protein>
<proteinExistence type="predicted"/>
<dbReference type="OrthoDB" id="1746725at2759"/>
<feature type="compositionally biased region" description="Acidic residues" evidence="1">
    <location>
        <begin position="224"/>
        <end position="233"/>
    </location>
</feature>
<dbReference type="PROSITE" id="PS51089">
    <property type="entry name" value="HP"/>
    <property type="match status" value="1"/>
</dbReference>
<evidence type="ECO:0000313" key="4">
    <source>
        <dbReference type="RefSeq" id="XP_023931413.1"/>
    </source>
</evidence>
<dbReference type="GO" id="GO:0015629">
    <property type="term" value="C:actin cytoskeleton"/>
    <property type="evidence" value="ECO:0007669"/>
    <property type="project" value="TreeGrafter"/>
</dbReference>
<keyword evidence="3" id="KW-1185">Reference proteome</keyword>
<feature type="domain" description="HP" evidence="2">
    <location>
        <begin position="505"/>
        <end position="567"/>
    </location>
</feature>
<feature type="region of interest" description="Disordered" evidence="1">
    <location>
        <begin position="160"/>
        <end position="317"/>
    </location>
</feature>
<dbReference type="STRING" id="7574.A0A2R2MMG2"/>
<feature type="compositionally biased region" description="Basic and acidic residues" evidence="1">
    <location>
        <begin position="294"/>
        <end position="310"/>
    </location>
</feature>
<reference evidence="4" key="1">
    <citation type="submission" date="2025-08" db="UniProtKB">
        <authorList>
            <consortium name="RefSeq"/>
        </authorList>
    </citation>
    <scope>IDENTIFICATION</scope>
    <source>
        <tissue evidence="4">Gonads</tissue>
    </source>
</reference>
<gene>
    <name evidence="4" type="primary">LOC106151864</name>
</gene>
<feature type="region of interest" description="Disordered" evidence="1">
    <location>
        <begin position="1"/>
        <end position="116"/>
    </location>
</feature>
<dbReference type="PANTHER" id="PTHR24213">
    <property type="entry name" value="ACTIN-BINDING LIM PROTEIN"/>
    <property type="match status" value="1"/>
</dbReference>
<dbReference type="GO" id="GO:0030032">
    <property type="term" value="P:lamellipodium assembly"/>
    <property type="evidence" value="ECO:0007669"/>
    <property type="project" value="TreeGrafter"/>
</dbReference>
<dbReference type="SUPFAM" id="SSF47050">
    <property type="entry name" value="VHP, Villin headpiece domain"/>
    <property type="match status" value="1"/>
</dbReference>
<feature type="compositionally biased region" description="Low complexity" evidence="1">
    <location>
        <begin position="42"/>
        <end position="54"/>
    </location>
</feature>
<dbReference type="SMART" id="SM00153">
    <property type="entry name" value="VHP"/>
    <property type="match status" value="1"/>
</dbReference>
<dbReference type="Proteomes" id="UP000085678">
    <property type="component" value="Unplaced"/>
</dbReference>
<dbReference type="PANTHER" id="PTHR24213:SF9">
    <property type="entry name" value="UNCOORDINATED 115A, ISOFORM B-RELATED"/>
    <property type="match status" value="1"/>
</dbReference>
<sequence length="567" mass="63289">MQPVANGPSNPDVKVNGDPSSSVSSPMSMDGQLSPSDQVFRSPSPYSTSSQSSSEGFRKRGDSLGSSGRSFEFGKFYNTSYLKDGDPNYLKRASSGRIVPGKPLSPNFHRPENFSYSTKSATLSNLVKPTKRARSYSAEPVTSSAMGVLVNSIQRRQIRSKSPVALNNEEPIKLSHFPGGHRPAPKEPAPIERDDWPGPPCAAAVFPEMKKLRQKSKQNVPPSEESEQLDEEDPVKLAAFPSAKVPEPNRPRKIERDDWPGPPSLAVILPELLRERRKSRGEKDEDEEEEEPPIDEKVQKELVELEKASKESPMSQSILKDLQHKVEMKKHKVIDPVSASRTPAADHEPKYRTRFESHHYASPSRYADHLRRHSEDLLQGSPNVYPRRDVRSTSTLPGHMSPPKPGYTGGCLAGTRSKSATMPISGGPPLSHFSFDIDHSHSGDELEKLERRSAFTSTSSMSNDGVKRLSQQRTTSIADGPPFVNSALLSNSRKNLFMAREEQNKEPDQPIPYEELISNPPRGLDRNKLEAYLTNAEFERVFMMTREAFYRLPGFKQSDLKKKTHLL</sequence>
<feature type="compositionally biased region" description="Basic and acidic residues" evidence="1">
    <location>
        <begin position="344"/>
        <end position="359"/>
    </location>
</feature>
<evidence type="ECO:0000313" key="3">
    <source>
        <dbReference type="Proteomes" id="UP000085678"/>
    </source>
</evidence>
<dbReference type="AlphaFoldDB" id="A0A2R2MMG2"/>
<dbReference type="InParanoid" id="A0A2R2MMG2"/>
<dbReference type="GO" id="GO:0051015">
    <property type="term" value="F:actin filament binding"/>
    <property type="evidence" value="ECO:0007669"/>
    <property type="project" value="TreeGrafter"/>
</dbReference>
<dbReference type="FunCoup" id="A0A2R2MMG2">
    <property type="interactions" value="305"/>
</dbReference>
<dbReference type="InterPro" id="IPR051618">
    <property type="entry name" value="Actin-binding_LIM"/>
</dbReference>
<feature type="compositionally biased region" description="Basic and acidic residues" evidence="1">
    <location>
        <begin position="247"/>
        <end position="259"/>
    </location>
</feature>
<feature type="region of interest" description="Disordered" evidence="1">
    <location>
        <begin position="331"/>
        <end position="365"/>
    </location>
</feature>
<feature type="compositionally biased region" description="Low complexity" evidence="1">
    <location>
        <begin position="16"/>
        <end position="31"/>
    </location>
</feature>
<feature type="compositionally biased region" description="Acidic residues" evidence="1">
    <location>
        <begin position="284"/>
        <end position="293"/>
    </location>
</feature>
<dbReference type="GeneID" id="106151864"/>
<dbReference type="Pfam" id="PF02209">
    <property type="entry name" value="VHP"/>
    <property type="match status" value="1"/>
</dbReference>
<organism evidence="3 4">
    <name type="scientific">Lingula anatina</name>
    <name type="common">Brachiopod</name>
    <name type="synonym">Lingula unguis</name>
    <dbReference type="NCBI Taxonomy" id="7574"/>
    <lineage>
        <taxon>Eukaryota</taxon>
        <taxon>Metazoa</taxon>
        <taxon>Spiralia</taxon>
        <taxon>Lophotrochozoa</taxon>
        <taxon>Brachiopoda</taxon>
        <taxon>Linguliformea</taxon>
        <taxon>Lingulata</taxon>
        <taxon>Lingulida</taxon>
        <taxon>Linguloidea</taxon>
        <taxon>Lingulidae</taxon>
        <taxon>Lingula</taxon>
    </lineage>
</organism>
<dbReference type="RefSeq" id="XP_023931413.1">
    <property type="nucleotide sequence ID" value="XM_024075645.1"/>
</dbReference>
<accession>A0A2R2MMG2</accession>
<dbReference type="GO" id="GO:0007010">
    <property type="term" value="P:cytoskeleton organization"/>
    <property type="evidence" value="ECO:0007669"/>
    <property type="project" value="InterPro"/>
</dbReference>
<evidence type="ECO:0000259" key="2">
    <source>
        <dbReference type="PROSITE" id="PS51089"/>
    </source>
</evidence>
<dbReference type="Gene3D" id="1.10.950.10">
    <property type="entry name" value="Villin headpiece domain"/>
    <property type="match status" value="1"/>
</dbReference>
<dbReference type="InterPro" id="IPR036886">
    <property type="entry name" value="Villin_headpiece_dom_sf"/>
</dbReference>
<feature type="region of interest" description="Disordered" evidence="1">
    <location>
        <begin position="379"/>
        <end position="405"/>
    </location>
</feature>
<dbReference type="KEGG" id="lak:106151864"/>
<name>A0A2R2MMG2_LINAN</name>